<keyword evidence="6 7" id="KW-0408">Iron</keyword>
<keyword evidence="9" id="KW-1185">Reference proteome</keyword>
<comment type="similarity">
    <text evidence="3">Belongs to the cytochrome P450 family.</text>
</comment>
<proteinExistence type="inferred from homology"/>
<evidence type="ECO:0000256" key="6">
    <source>
        <dbReference type="ARBA" id="ARBA00023004"/>
    </source>
</evidence>
<comment type="pathway">
    <text evidence="2">Mycotoxin biosynthesis.</text>
</comment>
<dbReference type="GO" id="GO:0020037">
    <property type="term" value="F:heme binding"/>
    <property type="evidence" value="ECO:0007669"/>
    <property type="project" value="InterPro"/>
</dbReference>
<dbReference type="GO" id="GO:0005506">
    <property type="term" value="F:iron ion binding"/>
    <property type="evidence" value="ECO:0007669"/>
    <property type="project" value="InterPro"/>
</dbReference>
<keyword evidence="4 7" id="KW-0479">Metal-binding</keyword>
<dbReference type="InterPro" id="IPR036396">
    <property type="entry name" value="Cyt_P450_sf"/>
</dbReference>
<dbReference type="STRING" id="97972.A0A2V1D3D4"/>
<dbReference type="GO" id="GO:0016705">
    <property type="term" value="F:oxidoreductase activity, acting on paired donors, with incorporation or reduction of molecular oxygen"/>
    <property type="evidence" value="ECO:0007669"/>
    <property type="project" value="InterPro"/>
</dbReference>
<dbReference type="PANTHER" id="PTHR46206:SF9">
    <property type="entry name" value="CYTOCHROME P450"/>
    <property type="match status" value="1"/>
</dbReference>
<evidence type="ECO:0000256" key="3">
    <source>
        <dbReference type="ARBA" id="ARBA00010617"/>
    </source>
</evidence>
<evidence type="ECO:0000256" key="7">
    <source>
        <dbReference type="PIRSR" id="PIRSR602403-1"/>
    </source>
</evidence>
<feature type="binding site" description="axial binding residue" evidence="7">
    <location>
        <position position="405"/>
    </location>
    <ligand>
        <name>heme</name>
        <dbReference type="ChEBI" id="CHEBI:30413"/>
    </ligand>
    <ligandPart>
        <name>Fe</name>
        <dbReference type="ChEBI" id="CHEBI:18248"/>
    </ligandPart>
</feature>
<organism evidence="8 9">
    <name type="scientific">Periconia macrospinosa</name>
    <dbReference type="NCBI Taxonomy" id="97972"/>
    <lineage>
        <taxon>Eukaryota</taxon>
        <taxon>Fungi</taxon>
        <taxon>Dikarya</taxon>
        <taxon>Ascomycota</taxon>
        <taxon>Pezizomycotina</taxon>
        <taxon>Dothideomycetes</taxon>
        <taxon>Pleosporomycetidae</taxon>
        <taxon>Pleosporales</taxon>
        <taxon>Massarineae</taxon>
        <taxon>Periconiaceae</taxon>
        <taxon>Periconia</taxon>
    </lineage>
</organism>
<dbReference type="PRINTS" id="PR00465">
    <property type="entry name" value="EP450IV"/>
</dbReference>
<dbReference type="OrthoDB" id="1844152at2759"/>
<dbReference type="EMBL" id="KZ805670">
    <property type="protein sequence ID" value="PVH92541.1"/>
    <property type="molecule type" value="Genomic_DNA"/>
</dbReference>
<evidence type="ECO:0000256" key="5">
    <source>
        <dbReference type="ARBA" id="ARBA00023002"/>
    </source>
</evidence>
<dbReference type="PANTHER" id="PTHR46206">
    <property type="entry name" value="CYTOCHROME P450"/>
    <property type="match status" value="1"/>
</dbReference>
<protein>
    <submittedName>
        <fullName evidence="8">Putative cytochrome P450</fullName>
    </submittedName>
</protein>
<dbReference type="InterPro" id="IPR002403">
    <property type="entry name" value="Cyt_P450_E_grp-IV"/>
</dbReference>
<dbReference type="Pfam" id="PF00067">
    <property type="entry name" value="p450"/>
    <property type="match status" value="1"/>
</dbReference>
<reference evidence="8 9" key="1">
    <citation type="journal article" date="2018" name="Sci. Rep.">
        <title>Comparative genomics provides insights into the lifestyle and reveals functional heterogeneity of dark septate endophytic fungi.</title>
        <authorList>
            <person name="Knapp D.G."/>
            <person name="Nemeth J.B."/>
            <person name="Barry K."/>
            <person name="Hainaut M."/>
            <person name="Henrissat B."/>
            <person name="Johnson J."/>
            <person name="Kuo A."/>
            <person name="Lim J.H.P."/>
            <person name="Lipzen A."/>
            <person name="Nolan M."/>
            <person name="Ohm R.A."/>
            <person name="Tamas L."/>
            <person name="Grigoriev I.V."/>
            <person name="Spatafora J.W."/>
            <person name="Nagy L.G."/>
            <person name="Kovacs G.M."/>
        </authorList>
    </citation>
    <scope>NUCLEOTIDE SEQUENCE [LARGE SCALE GENOMIC DNA]</scope>
    <source>
        <strain evidence="8 9">DSE2036</strain>
    </source>
</reference>
<evidence type="ECO:0000313" key="9">
    <source>
        <dbReference type="Proteomes" id="UP000244855"/>
    </source>
</evidence>
<dbReference type="AlphaFoldDB" id="A0A2V1D3D4"/>
<evidence type="ECO:0000256" key="1">
    <source>
        <dbReference type="ARBA" id="ARBA00001971"/>
    </source>
</evidence>
<name>A0A2V1D3D4_9PLEO</name>
<dbReference type="Gene3D" id="1.10.630.10">
    <property type="entry name" value="Cytochrome P450"/>
    <property type="match status" value="1"/>
</dbReference>
<accession>A0A2V1D3D4</accession>
<evidence type="ECO:0000313" key="8">
    <source>
        <dbReference type="EMBL" id="PVH92541.1"/>
    </source>
</evidence>
<comment type="cofactor">
    <cofactor evidence="1 7">
        <name>heme</name>
        <dbReference type="ChEBI" id="CHEBI:30413"/>
    </cofactor>
</comment>
<evidence type="ECO:0000256" key="2">
    <source>
        <dbReference type="ARBA" id="ARBA00004685"/>
    </source>
</evidence>
<sequence>MEVRNTTILDHIGVTEHQAEPSIGVPIAELISSLTFLQGSILFLCLFWGYSSLQVHRRTKEWGDQWAMNTMWSHSDMPIKAISENRHGKQAEYLDAMRREFEYAMEVEMPKADDWTEVDIQKIVQMILVRIVGKMIVGNPACRSPEWIDLAQHFTEDFVTASIIMRLLPKWMHPLVTNLIPQRWRLRKRLSGARKITDPCVTRHEEAKKQRAQGIKVEEEANMLAWMLDNGPDKKYVLENLPTLVLVILVPAAHTTAMAISNLLFHLCEHPEYEEGLRAEILDVNSTLGPIGEQTPVKDWVAKLELLDSFFNESQRLSQPLSITPNRYAVEDFTFKDGLHIPKGALLGWVSIHNQVDPAIAPNPDRFDPMRSYRKRQVSAEEASKHLAGQPSLENLSFGYGSQACPGRNFAVSMLKMVVSRLLRDFEFKFDEHQTKPSNIHILEFIIPDPGAKLMMRRKMI</sequence>
<dbReference type="InterPro" id="IPR001128">
    <property type="entry name" value="Cyt_P450"/>
</dbReference>
<dbReference type="Proteomes" id="UP000244855">
    <property type="component" value="Unassembled WGS sequence"/>
</dbReference>
<evidence type="ECO:0000256" key="4">
    <source>
        <dbReference type="ARBA" id="ARBA00022723"/>
    </source>
</evidence>
<keyword evidence="5" id="KW-0560">Oxidoreductase</keyword>
<dbReference type="GO" id="GO:0004497">
    <property type="term" value="F:monooxygenase activity"/>
    <property type="evidence" value="ECO:0007669"/>
    <property type="project" value="InterPro"/>
</dbReference>
<dbReference type="SUPFAM" id="SSF48264">
    <property type="entry name" value="Cytochrome P450"/>
    <property type="match status" value="1"/>
</dbReference>
<gene>
    <name evidence="8" type="ORF">DM02DRAFT_543379</name>
</gene>
<dbReference type="CDD" id="cd11041">
    <property type="entry name" value="CYP503A1-like"/>
    <property type="match status" value="1"/>
</dbReference>
<keyword evidence="7" id="KW-0349">Heme</keyword>